<keyword evidence="1" id="KW-1133">Transmembrane helix</keyword>
<protein>
    <submittedName>
        <fullName evidence="2">Conserved protein</fullName>
    </submittedName>
</protein>
<proteinExistence type="predicted"/>
<keyword evidence="3" id="KW-1185">Reference proteome</keyword>
<feature type="transmembrane region" description="Helical" evidence="1">
    <location>
        <begin position="12"/>
        <end position="32"/>
    </location>
</feature>
<evidence type="ECO:0000313" key="3">
    <source>
        <dbReference type="Proteomes" id="UP000001018"/>
    </source>
</evidence>
<sequence length="160" mass="17501">MGANMRAISDYIGFAIALIIIVVLLIPLFLVLTNYSSPSTQQINYYPIISNQVNGGGVPIYYNATPKGPTIMVFKQSGNYTLFGVYCLSNGKIYNITQSVGVITISPSGKVTNTGKSLPVAMVYNFTVPAQYWNYTLILQLKAYQTTVYATLYPNTTALV</sequence>
<reference evidence="2 3" key="1">
    <citation type="journal article" date="2005" name="J. Bacteriol.">
        <title>The genome of Sulfolobus acidocaldarius, a model organism of the Crenarchaeota.</title>
        <authorList>
            <person name="Chen L."/>
            <person name="Brugger K."/>
            <person name="Skovgaard M."/>
            <person name="Redder P."/>
            <person name="She Q."/>
            <person name="Torarinsson E."/>
            <person name="Greve B."/>
            <person name="Awayez M."/>
            <person name="Zibat A."/>
            <person name="Klenk H.-P."/>
            <person name="Garrett R.A."/>
        </authorList>
    </citation>
    <scope>NUCLEOTIDE SEQUENCE [LARGE SCALE GENOMIC DNA]</scope>
    <source>
        <strain evidence="3">ATCC 33909 / DSM 639 / JCM 8929 / NBRC 15157 / NCIMB 11770</strain>
    </source>
</reference>
<dbReference type="AlphaFoldDB" id="Q4J886"/>
<gene>
    <name evidence="2" type="ordered locus">Saci_1687</name>
</gene>
<dbReference type="HOGENOM" id="CLU_1682780_0_0_2"/>
<dbReference type="EMBL" id="CP000077">
    <property type="protein sequence ID" value="AAY80995.1"/>
    <property type="molecule type" value="Genomic_DNA"/>
</dbReference>
<evidence type="ECO:0000313" key="2">
    <source>
        <dbReference type="EMBL" id="AAY80995.1"/>
    </source>
</evidence>
<dbReference type="KEGG" id="sai:Saci_1687"/>
<name>Q4J886_SULAC</name>
<dbReference type="PATRIC" id="fig|330779.12.peg.1622"/>
<evidence type="ECO:0000256" key="1">
    <source>
        <dbReference type="SAM" id="Phobius"/>
    </source>
</evidence>
<dbReference type="Proteomes" id="UP000001018">
    <property type="component" value="Chromosome"/>
</dbReference>
<keyword evidence="1" id="KW-0472">Membrane</keyword>
<accession>Q4J886</accession>
<organism evidence="2 3">
    <name type="scientific">Sulfolobus acidocaldarius (strain ATCC 33909 / DSM 639 / JCM 8929 / NBRC 15157 / NCIMB 11770)</name>
    <dbReference type="NCBI Taxonomy" id="330779"/>
    <lineage>
        <taxon>Archaea</taxon>
        <taxon>Thermoproteota</taxon>
        <taxon>Thermoprotei</taxon>
        <taxon>Sulfolobales</taxon>
        <taxon>Sulfolobaceae</taxon>
        <taxon>Sulfolobus</taxon>
    </lineage>
</organism>
<dbReference type="eggNOG" id="arCOG06003">
    <property type="taxonomic scope" value="Archaea"/>
</dbReference>
<keyword evidence="1" id="KW-0812">Transmembrane</keyword>